<evidence type="ECO:0000313" key="3">
    <source>
        <dbReference type="EMBL" id="MBM7473196.1"/>
    </source>
</evidence>
<evidence type="ECO:0000313" key="4">
    <source>
        <dbReference type="Proteomes" id="UP000776164"/>
    </source>
</evidence>
<dbReference type="PANTHER" id="PTHR35149">
    <property type="entry name" value="SLL5132 PROTEIN"/>
    <property type="match status" value="1"/>
</dbReference>
<comment type="caution">
    <text evidence="3">The sequence shown here is derived from an EMBL/GenBank/DDBJ whole genome shotgun (WGS) entry which is preliminary data.</text>
</comment>
<dbReference type="EMBL" id="JAFBBU010000001">
    <property type="protein sequence ID" value="MBM7473196.1"/>
    <property type="molecule type" value="Genomic_DNA"/>
</dbReference>
<dbReference type="PANTHER" id="PTHR35149:SF2">
    <property type="entry name" value="DUF262 DOMAIN-CONTAINING PROTEIN"/>
    <property type="match status" value="1"/>
</dbReference>
<evidence type="ECO:0008006" key="5">
    <source>
        <dbReference type="Google" id="ProtNLM"/>
    </source>
</evidence>
<dbReference type="Pfam" id="PF07510">
    <property type="entry name" value="GmrSD_C"/>
    <property type="match status" value="1"/>
</dbReference>
<protein>
    <recommendedName>
        <fullName evidence="5">DUF262 domain-containing protein</fullName>
    </recommendedName>
</protein>
<evidence type="ECO:0000259" key="1">
    <source>
        <dbReference type="Pfam" id="PF03235"/>
    </source>
</evidence>
<dbReference type="InterPro" id="IPR004919">
    <property type="entry name" value="GmrSD_N"/>
</dbReference>
<reference evidence="3 4" key="1">
    <citation type="submission" date="2021-01" db="EMBL/GenBank/DDBJ databases">
        <title>Sequencing the genomes of 1000 actinobacteria strains.</title>
        <authorList>
            <person name="Klenk H.-P."/>
        </authorList>
    </citation>
    <scope>NUCLEOTIDE SEQUENCE [LARGE SCALE GENOMIC DNA]</scope>
    <source>
        <strain evidence="3 4">DSM 13057</strain>
    </source>
</reference>
<organism evidence="3 4">
    <name type="scientific">Subtercola frigoramans</name>
    <dbReference type="NCBI Taxonomy" id="120298"/>
    <lineage>
        <taxon>Bacteria</taxon>
        <taxon>Bacillati</taxon>
        <taxon>Actinomycetota</taxon>
        <taxon>Actinomycetes</taxon>
        <taxon>Micrococcales</taxon>
        <taxon>Microbacteriaceae</taxon>
        <taxon>Subtercola</taxon>
    </lineage>
</organism>
<proteinExistence type="predicted"/>
<name>A0ABS2L8I7_9MICO</name>
<accession>A0ABS2L8I7</accession>
<evidence type="ECO:0000259" key="2">
    <source>
        <dbReference type="Pfam" id="PF07510"/>
    </source>
</evidence>
<keyword evidence="4" id="KW-1185">Reference proteome</keyword>
<dbReference type="Pfam" id="PF03235">
    <property type="entry name" value="GmrSD_N"/>
    <property type="match status" value="1"/>
</dbReference>
<feature type="domain" description="GmrSD restriction endonucleases C-terminal" evidence="2">
    <location>
        <begin position="535"/>
        <end position="630"/>
    </location>
</feature>
<dbReference type="InterPro" id="IPR011089">
    <property type="entry name" value="GmrSD_C"/>
</dbReference>
<gene>
    <name evidence="3" type="ORF">JOE66_002830</name>
</gene>
<dbReference type="Proteomes" id="UP000776164">
    <property type="component" value="Unassembled WGS sequence"/>
</dbReference>
<sequence length="771" mass="83694">MVTALPAALPTATNIDATAVNTISWLSSPQTTIVVPVYQRQYRWDIGGCEKLLADIRAVSDSDDRHTHFIGSILCTASTSSTSSSGEADGDDSAELVLIDGQQRITTLMLLVAALHHTVLQGGGAVSGTGAGEDLDAGAAITVGAGGSGREGEGGGLAGQLESVLVRGEGGRASGASRTKLRPHKAWAEVFESVVLGRRLPGDELRDSRFDDNYAFFRSQIRPDEVARIWRGLQKLEHVAITLGADANAQQIFESLNSTGEPLRDHELIHNYVLMGLSHAEQNEIEDSFWLPIEQNTGEQIAGFWRHYLVMTTGREVTVAGGRGVYDEFRQQFPRLDLEALRVHAAEWREYSSAYRVLLEPASAPDAEIGQQLGYVNTFGRGMYPLVMRAYRDYERGVVTKSRLIETLELVQSLVLRRTVVGVDTDRLVARLCRAGALGYDELVAAAARIMPSNERVRVALKYSELPHAAYVLGRLAAAAAVGVDAAAADFGARGLDAAGLGAAGTDADRGLGAASAGAGRGLGAAGADAPPLDLEHIFPMAPADAWSGDGVREWADYSDDEQNSHRALSGTLGNLTLLERPLAERAADASFAEKRALYAQSAVATTTELAGIETWGTAAIASRTAMLSEAFLRVWGRPTAVGIDDDDLTPILDAKRRRGWPRGWQREFEYVEYRGEHWEVYDVKYLFNRIFKRLWNDSHESVVAFSARRGGPIYDAQAWNGHWDQLDESNFLYMGWDSRYMLTAVQGVLEEAGLAAEVFVKYSYLGAAMP</sequence>
<feature type="domain" description="GmrSD restriction endonucleases N-terminal" evidence="1">
    <location>
        <begin position="26"/>
        <end position="273"/>
    </location>
</feature>
<dbReference type="RefSeq" id="WP_239518319.1">
    <property type="nucleotide sequence ID" value="NZ_BAAAHT010000014.1"/>
</dbReference>